<protein>
    <submittedName>
        <fullName evidence="1">Uncharacterized protein</fullName>
    </submittedName>
</protein>
<sequence length="71" mass="8621">MKTSNGRPLGWSLMRFCRGNLYRQRKGWLSVSLRIKVIITRRRFVKYRNAWSQTHRMKRFAANPMTTPEYD</sequence>
<proteinExistence type="predicted"/>
<keyword evidence="2" id="KW-1185">Reference proteome</keyword>
<evidence type="ECO:0000313" key="1">
    <source>
        <dbReference type="EMBL" id="MBA0634539.1"/>
    </source>
</evidence>
<name>A0A7J8T865_GOSDV</name>
<organism evidence="1 2">
    <name type="scientific">Gossypium davidsonii</name>
    <name type="common">Davidson's cotton</name>
    <name type="synonym">Gossypium klotzschianum subsp. davidsonii</name>
    <dbReference type="NCBI Taxonomy" id="34287"/>
    <lineage>
        <taxon>Eukaryota</taxon>
        <taxon>Viridiplantae</taxon>
        <taxon>Streptophyta</taxon>
        <taxon>Embryophyta</taxon>
        <taxon>Tracheophyta</taxon>
        <taxon>Spermatophyta</taxon>
        <taxon>Magnoliopsida</taxon>
        <taxon>eudicotyledons</taxon>
        <taxon>Gunneridae</taxon>
        <taxon>Pentapetalae</taxon>
        <taxon>rosids</taxon>
        <taxon>malvids</taxon>
        <taxon>Malvales</taxon>
        <taxon>Malvaceae</taxon>
        <taxon>Malvoideae</taxon>
        <taxon>Gossypium</taxon>
    </lineage>
</organism>
<comment type="caution">
    <text evidence="1">The sequence shown here is derived from an EMBL/GenBank/DDBJ whole genome shotgun (WGS) entry which is preliminary data.</text>
</comment>
<reference evidence="1 2" key="1">
    <citation type="journal article" date="2019" name="Genome Biol. Evol.">
        <title>Insights into the evolution of the New World diploid cottons (Gossypium, subgenus Houzingenia) based on genome sequencing.</title>
        <authorList>
            <person name="Grover C.E."/>
            <person name="Arick M.A. 2nd"/>
            <person name="Thrash A."/>
            <person name="Conover J.L."/>
            <person name="Sanders W.S."/>
            <person name="Peterson D.G."/>
            <person name="Frelichowski J.E."/>
            <person name="Scheffler J.A."/>
            <person name="Scheffler B.E."/>
            <person name="Wendel J.F."/>
        </authorList>
    </citation>
    <scope>NUCLEOTIDE SEQUENCE [LARGE SCALE GENOMIC DNA]</scope>
    <source>
        <strain evidence="1">27</strain>
        <tissue evidence="1">Leaf</tissue>
    </source>
</reference>
<dbReference type="Proteomes" id="UP000593561">
    <property type="component" value="Unassembled WGS sequence"/>
</dbReference>
<accession>A0A7J8T865</accession>
<dbReference type="AlphaFoldDB" id="A0A7J8T865"/>
<gene>
    <name evidence="1" type="ORF">Godav_025119</name>
</gene>
<dbReference type="EMBL" id="JABFAC010238496">
    <property type="protein sequence ID" value="MBA0634539.1"/>
    <property type="molecule type" value="Genomic_DNA"/>
</dbReference>
<evidence type="ECO:0000313" key="2">
    <source>
        <dbReference type="Proteomes" id="UP000593561"/>
    </source>
</evidence>